<keyword evidence="6 13" id="KW-0479">Metal-binding</keyword>
<evidence type="ECO:0000256" key="6">
    <source>
        <dbReference type="ARBA" id="ARBA00022723"/>
    </source>
</evidence>
<name>A0A3P9H1Y3_ORYLA</name>
<keyword evidence="11 14" id="KW-0503">Monooxygenase</keyword>
<keyword evidence="10 13" id="KW-0408">Iron</keyword>
<organism evidence="16 17">
    <name type="scientific">Oryzias latipes</name>
    <name type="common">Japanese rice fish</name>
    <name type="synonym">Japanese killifish</name>
    <dbReference type="NCBI Taxonomy" id="8090"/>
    <lineage>
        <taxon>Eukaryota</taxon>
        <taxon>Metazoa</taxon>
        <taxon>Chordata</taxon>
        <taxon>Craniata</taxon>
        <taxon>Vertebrata</taxon>
        <taxon>Euteleostomi</taxon>
        <taxon>Actinopterygii</taxon>
        <taxon>Neopterygii</taxon>
        <taxon>Teleostei</taxon>
        <taxon>Neoteleostei</taxon>
        <taxon>Acanthomorphata</taxon>
        <taxon>Ovalentaria</taxon>
        <taxon>Atherinomorphae</taxon>
        <taxon>Beloniformes</taxon>
        <taxon>Adrianichthyidae</taxon>
        <taxon>Oryziinae</taxon>
        <taxon>Oryzias</taxon>
    </lineage>
</organism>
<dbReference type="PRINTS" id="PR00463">
    <property type="entry name" value="EP450I"/>
</dbReference>
<comment type="similarity">
    <text evidence="4 14">Belongs to the cytochrome P450 family.</text>
</comment>
<comment type="subcellular location">
    <subcellularLocation>
        <location evidence="3">Endoplasmic reticulum membrane</location>
    </subcellularLocation>
    <subcellularLocation>
        <location evidence="2">Microsome membrane</location>
    </subcellularLocation>
</comment>
<keyword evidence="5 13" id="KW-0349">Heme</keyword>
<dbReference type="PRINTS" id="PR00385">
    <property type="entry name" value="P450"/>
</dbReference>
<dbReference type="GO" id="GO:0020037">
    <property type="term" value="F:heme binding"/>
    <property type="evidence" value="ECO:0007669"/>
    <property type="project" value="InterPro"/>
</dbReference>
<keyword evidence="15" id="KW-1133">Transmembrane helix</keyword>
<evidence type="ECO:0000256" key="9">
    <source>
        <dbReference type="ARBA" id="ARBA00023002"/>
    </source>
</evidence>
<keyword evidence="8" id="KW-0492">Microsome</keyword>
<dbReference type="SUPFAM" id="SSF48264">
    <property type="entry name" value="Cytochrome P450"/>
    <property type="match status" value="1"/>
</dbReference>
<comment type="cofactor">
    <cofactor evidence="1 13">
        <name>heme</name>
        <dbReference type="ChEBI" id="CHEBI:30413"/>
    </cofactor>
</comment>
<reference key="1">
    <citation type="journal article" date="2007" name="Nature">
        <title>The medaka draft genome and insights into vertebrate genome evolution.</title>
        <authorList>
            <person name="Kasahara M."/>
            <person name="Naruse K."/>
            <person name="Sasaki S."/>
            <person name="Nakatani Y."/>
            <person name="Qu W."/>
            <person name="Ahsan B."/>
            <person name="Yamada T."/>
            <person name="Nagayasu Y."/>
            <person name="Doi K."/>
            <person name="Kasai Y."/>
            <person name="Jindo T."/>
            <person name="Kobayashi D."/>
            <person name="Shimada A."/>
            <person name="Toyoda A."/>
            <person name="Kuroki Y."/>
            <person name="Fujiyama A."/>
            <person name="Sasaki T."/>
            <person name="Shimizu A."/>
            <person name="Asakawa S."/>
            <person name="Shimizu N."/>
            <person name="Hashimoto S."/>
            <person name="Yang J."/>
            <person name="Lee Y."/>
            <person name="Matsushima K."/>
            <person name="Sugano S."/>
            <person name="Sakaizumi M."/>
            <person name="Narita T."/>
            <person name="Ohishi K."/>
            <person name="Haga S."/>
            <person name="Ohta F."/>
            <person name="Nomoto H."/>
            <person name="Nogata K."/>
            <person name="Morishita T."/>
            <person name="Endo T."/>
            <person name="Shin-I T."/>
            <person name="Takeda H."/>
            <person name="Morishita S."/>
            <person name="Kohara Y."/>
        </authorList>
    </citation>
    <scope>NUCLEOTIDE SEQUENCE [LARGE SCALE GENOMIC DNA]</scope>
    <source>
        <strain>Hd-rR</strain>
    </source>
</reference>
<dbReference type="InterPro" id="IPR001128">
    <property type="entry name" value="Cyt_P450"/>
</dbReference>
<dbReference type="FunFam" id="1.10.630.10:FF:000010">
    <property type="entry name" value="cytochrome P450 2W1 isoform X2"/>
    <property type="match status" value="1"/>
</dbReference>
<dbReference type="InterPro" id="IPR036396">
    <property type="entry name" value="Cyt_P450_sf"/>
</dbReference>
<dbReference type="Ensembl" id="ENSORLT00015012313.1">
    <property type="protein sequence ID" value="ENSORLP00015001632.1"/>
    <property type="gene ID" value="ENSORLG00015002354.1"/>
</dbReference>
<reference evidence="16 17" key="2">
    <citation type="submission" date="2017-04" db="EMBL/GenBank/DDBJ databases">
        <title>CpG methylation of centromeres and impact of large insertions on vertebrate speciation.</title>
        <authorList>
            <person name="Ichikawa K."/>
            <person name="Yoshimura J."/>
            <person name="Morishita S."/>
        </authorList>
    </citation>
    <scope>NUCLEOTIDE SEQUENCE</scope>
    <source>
        <strain evidence="16 17">HSOK</strain>
    </source>
</reference>
<evidence type="ECO:0008006" key="18">
    <source>
        <dbReference type="Google" id="ProtNLM"/>
    </source>
</evidence>
<evidence type="ECO:0000313" key="16">
    <source>
        <dbReference type="Ensembl" id="ENSORLP00015001632.1"/>
    </source>
</evidence>
<dbReference type="GO" id="GO:0046222">
    <property type="term" value="P:aflatoxin metabolic process"/>
    <property type="evidence" value="ECO:0007669"/>
    <property type="project" value="UniProtKB-ARBA"/>
</dbReference>
<dbReference type="GO" id="GO:0005789">
    <property type="term" value="C:endoplasmic reticulum membrane"/>
    <property type="evidence" value="ECO:0007669"/>
    <property type="project" value="UniProtKB-SubCell"/>
</dbReference>
<evidence type="ECO:0000256" key="10">
    <source>
        <dbReference type="ARBA" id="ARBA00023004"/>
    </source>
</evidence>
<dbReference type="InterPro" id="IPR008069">
    <property type="entry name" value="Cyt_P450_E_grp-I_CYP2D-like"/>
</dbReference>
<dbReference type="InterPro" id="IPR002401">
    <property type="entry name" value="Cyt_P450_E_grp-I"/>
</dbReference>
<dbReference type="Gene3D" id="1.10.630.10">
    <property type="entry name" value="Cytochrome P450"/>
    <property type="match status" value="1"/>
</dbReference>
<dbReference type="InterPro" id="IPR017972">
    <property type="entry name" value="Cyt_P450_CS"/>
</dbReference>
<dbReference type="AlphaFoldDB" id="A0A3P9H1Y3"/>
<dbReference type="PANTHER" id="PTHR24300">
    <property type="entry name" value="CYTOCHROME P450 508A4-RELATED"/>
    <property type="match status" value="1"/>
</dbReference>
<protein>
    <recommendedName>
        <fullName evidence="18">Cytochrome P450 2K1-like</fullName>
    </recommendedName>
</protein>
<feature type="binding site" description="axial binding residue" evidence="13">
    <location>
        <position position="448"/>
    </location>
    <ligand>
        <name>heme</name>
        <dbReference type="ChEBI" id="CHEBI:30413"/>
    </ligand>
    <ligandPart>
        <name>Fe</name>
        <dbReference type="ChEBI" id="CHEBI:18248"/>
    </ligandPart>
</feature>
<evidence type="ECO:0000256" key="14">
    <source>
        <dbReference type="RuleBase" id="RU000461"/>
    </source>
</evidence>
<evidence type="ECO:0000256" key="7">
    <source>
        <dbReference type="ARBA" id="ARBA00022824"/>
    </source>
</evidence>
<evidence type="ECO:0000256" key="4">
    <source>
        <dbReference type="ARBA" id="ARBA00010617"/>
    </source>
</evidence>
<reference evidence="16" key="4">
    <citation type="submission" date="2025-09" db="UniProtKB">
        <authorList>
            <consortium name="Ensembl"/>
        </authorList>
    </citation>
    <scope>IDENTIFICATION</scope>
    <source>
        <strain evidence="16">HSOK</strain>
    </source>
</reference>
<evidence type="ECO:0000256" key="15">
    <source>
        <dbReference type="SAM" id="Phobius"/>
    </source>
</evidence>
<keyword evidence="12 15" id="KW-0472">Membrane</keyword>
<evidence type="ECO:0000256" key="12">
    <source>
        <dbReference type="ARBA" id="ARBA00023136"/>
    </source>
</evidence>
<dbReference type="PROSITE" id="PS00086">
    <property type="entry name" value="CYTOCHROME_P450"/>
    <property type="match status" value="1"/>
</dbReference>
<dbReference type="Pfam" id="PF00067">
    <property type="entry name" value="p450"/>
    <property type="match status" value="1"/>
</dbReference>
<evidence type="ECO:0000256" key="8">
    <source>
        <dbReference type="ARBA" id="ARBA00022848"/>
    </source>
</evidence>
<evidence type="ECO:0000313" key="17">
    <source>
        <dbReference type="Proteomes" id="UP000265200"/>
    </source>
</evidence>
<feature type="transmembrane region" description="Helical" evidence="15">
    <location>
        <begin position="12"/>
        <end position="30"/>
    </location>
</feature>
<proteinExistence type="inferred from homology"/>
<accession>A0A3P9H1Y3</accession>
<keyword evidence="15" id="KW-0812">Transmembrane</keyword>
<sequence>MGVWDTLLPSLGPSSLLGVGVLLLLVFLFCPHRTSSQKHRKEPPGPTPIPILGNLHQLDLKRPDQTFMKFAKKYGSVFTVYMGPRKMVVLTGYKTMKEALVNYAEEFGEREAPTVAKEAHLDYGVVWANGDSWREMRRFALSTLRDFGMGKRACEDKIIPECHSLLKEISKFQGEAFDPTLIINSAVCNVICSMVYGTRFEYDDPDFRAILSRTMKGIQLLGSPGVQLHNLFPRIGRLFLSASKQINQIFTANKNYHLKLLKETFTPHTCKSIADYHSHCAPDLHLQEDGCPNSHFHNANILVTIMNLFTADTETTAATLRWALLFMAKYPKIQDQVQEELSRVMEGRQVTVEDRQRLPFTDAVIHETQRKANIIPLSLLHRTSQDVTFKGYFIEKGTTVIPVLTSVLYDENEWEKPNIFYPAHFLSKDGKFLKRDAFMPFSAGRRLCLGESLARMELFLFFSTLLQHFRITPPLGVSEEELDLTPRPGGTLSPQPHKLCLVSLK</sequence>
<evidence type="ECO:0000256" key="13">
    <source>
        <dbReference type="PIRSR" id="PIRSR602401-1"/>
    </source>
</evidence>
<dbReference type="PANTHER" id="PTHR24300:SF319">
    <property type="entry name" value="CYTOCHROME P450, FAMILY 2, SUBFAMILY AC, POLYPEPTIDE 1"/>
    <property type="match status" value="1"/>
</dbReference>
<evidence type="ECO:0000256" key="11">
    <source>
        <dbReference type="ARBA" id="ARBA00023033"/>
    </source>
</evidence>
<dbReference type="PRINTS" id="PR01686">
    <property type="entry name" value="EP450ICYP2D"/>
</dbReference>
<evidence type="ECO:0000256" key="2">
    <source>
        <dbReference type="ARBA" id="ARBA00004524"/>
    </source>
</evidence>
<evidence type="ECO:0000256" key="5">
    <source>
        <dbReference type="ARBA" id="ARBA00022617"/>
    </source>
</evidence>
<dbReference type="GO" id="GO:0016712">
    <property type="term" value="F:oxidoreductase activity, acting on paired donors, with incorporation or reduction of molecular oxygen, reduced flavin or flavoprotein as one donor, and incorporation of one atom of oxygen"/>
    <property type="evidence" value="ECO:0007669"/>
    <property type="project" value="InterPro"/>
</dbReference>
<keyword evidence="7" id="KW-0256">Endoplasmic reticulum</keyword>
<reference evidence="16" key="3">
    <citation type="submission" date="2025-08" db="UniProtKB">
        <authorList>
            <consortium name="Ensembl"/>
        </authorList>
    </citation>
    <scope>IDENTIFICATION</scope>
    <source>
        <strain evidence="16">HSOK</strain>
    </source>
</reference>
<keyword evidence="9 14" id="KW-0560">Oxidoreductase</keyword>
<dbReference type="InterPro" id="IPR050182">
    <property type="entry name" value="Cytochrome_P450_fam2"/>
</dbReference>
<dbReference type="GO" id="GO:0005506">
    <property type="term" value="F:iron ion binding"/>
    <property type="evidence" value="ECO:0007669"/>
    <property type="project" value="InterPro"/>
</dbReference>
<evidence type="ECO:0000256" key="3">
    <source>
        <dbReference type="ARBA" id="ARBA00004586"/>
    </source>
</evidence>
<evidence type="ECO:0000256" key="1">
    <source>
        <dbReference type="ARBA" id="ARBA00001971"/>
    </source>
</evidence>
<dbReference type="Proteomes" id="UP000265200">
    <property type="component" value="Chromosome 24"/>
</dbReference>